<dbReference type="RefSeq" id="WP_203927835.1">
    <property type="nucleotide sequence ID" value="NZ_BOPH01000034.1"/>
</dbReference>
<proteinExistence type="predicted"/>
<comment type="caution">
    <text evidence="1">The sequence shown here is derived from an EMBL/GenBank/DDBJ whole genome shotgun (WGS) entry which is preliminary data.</text>
</comment>
<keyword evidence="2" id="KW-1185">Reference proteome</keyword>
<protein>
    <submittedName>
        <fullName evidence="1">Uncharacterized protein</fullName>
    </submittedName>
</protein>
<sequence>MTDLILPVGHDMGPFFPDHDVPFDYYEVCIGRRVFGLRTNYDYAVWMRAHGPIDEAPLTFARYHENLRSDGIPDGASRAQGLASDRLIWVVPLSGPAAVRFAEAHRPMPLATAIGNVGPDVPAGRYALGRPTTVFHYADEVEYWLWLWGGHYDSLWLAVQAFARTDLGAATGGGDPRACLGPVLLAAQNLISHSLLFFDAAWDRR</sequence>
<accession>A0A8J3ZRW1</accession>
<dbReference type="Proteomes" id="UP000635606">
    <property type="component" value="Unassembled WGS sequence"/>
</dbReference>
<dbReference type="AlphaFoldDB" id="A0A8J3ZRW1"/>
<organism evidence="1 2">
    <name type="scientific">Virgisporangium ochraceum</name>
    <dbReference type="NCBI Taxonomy" id="65505"/>
    <lineage>
        <taxon>Bacteria</taxon>
        <taxon>Bacillati</taxon>
        <taxon>Actinomycetota</taxon>
        <taxon>Actinomycetes</taxon>
        <taxon>Micromonosporales</taxon>
        <taxon>Micromonosporaceae</taxon>
        <taxon>Virgisporangium</taxon>
    </lineage>
</organism>
<evidence type="ECO:0000313" key="2">
    <source>
        <dbReference type="Proteomes" id="UP000635606"/>
    </source>
</evidence>
<evidence type="ECO:0000313" key="1">
    <source>
        <dbReference type="EMBL" id="GIJ67878.1"/>
    </source>
</evidence>
<gene>
    <name evidence="1" type="ORF">Voc01_027950</name>
</gene>
<reference evidence="1" key="1">
    <citation type="submission" date="2021-01" db="EMBL/GenBank/DDBJ databases">
        <title>Whole genome shotgun sequence of Virgisporangium ochraceum NBRC 16418.</title>
        <authorList>
            <person name="Komaki H."/>
            <person name="Tamura T."/>
        </authorList>
    </citation>
    <scope>NUCLEOTIDE SEQUENCE</scope>
    <source>
        <strain evidence="1">NBRC 16418</strain>
    </source>
</reference>
<name>A0A8J3ZRW1_9ACTN</name>
<dbReference type="EMBL" id="BOPH01000034">
    <property type="protein sequence ID" value="GIJ67878.1"/>
    <property type="molecule type" value="Genomic_DNA"/>
</dbReference>